<evidence type="ECO:0000256" key="4">
    <source>
        <dbReference type="ARBA" id="ARBA00022741"/>
    </source>
</evidence>
<dbReference type="GO" id="GO:0005524">
    <property type="term" value="F:ATP binding"/>
    <property type="evidence" value="ECO:0007669"/>
    <property type="project" value="UniProtKB-KW"/>
</dbReference>
<dbReference type="EC" id="2.7.1.39" evidence="9"/>
<keyword evidence="4" id="KW-0547">Nucleotide-binding</keyword>
<keyword evidence="3" id="KW-0791">Threonine biosynthesis</keyword>
<evidence type="ECO:0000256" key="7">
    <source>
        <dbReference type="ARBA" id="ARBA00038240"/>
    </source>
</evidence>
<proteinExistence type="inferred from homology"/>
<dbReference type="GO" id="GO:0009088">
    <property type="term" value="P:threonine biosynthetic process"/>
    <property type="evidence" value="ECO:0007669"/>
    <property type="project" value="UniProtKB-KW"/>
</dbReference>
<evidence type="ECO:0000256" key="2">
    <source>
        <dbReference type="ARBA" id="ARBA00022679"/>
    </source>
</evidence>
<dbReference type="InterPro" id="IPR011009">
    <property type="entry name" value="Kinase-like_dom_sf"/>
</dbReference>
<keyword evidence="6" id="KW-0067">ATP-binding</keyword>
<dbReference type="Gene3D" id="3.30.200.20">
    <property type="entry name" value="Phosphorylase Kinase, domain 1"/>
    <property type="match status" value="1"/>
</dbReference>
<dbReference type="SUPFAM" id="SSF56112">
    <property type="entry name" value="Protein kinase-like (PK-like)"/>
    <property type="match status" value="1"/>
</dbReference>
<protein>
    <submittedName>
        <fullName evidence="9">Homoserine kinase</fullName>
        <ecNumber evidence="9">2.7.1.39</ecNumber>
    </submittedName>
</protein>
<feature type="domain" description="Aminoglycoside phosphotransferase" evidence="8">
    <location>
        <begin position="26"/>
        <end position="244"/>
    </location>
</feature>
<dbReference type="Gene3D" id="3.90.1200.10">
    <property type="match status" value="1"/>
</dbReference>
<dbReference type="CDD" id="cd05153">
    <property type="entry name" value="HomoserineK_II"/>
    <property type="match status" value="1"/>
</dbReference>
<dbReference type="EMBL" id="UOEU01000298">
    <property type="protein sequence ID" value="VAW31871.1"/>
    <property type="molecule type" value="Genomic_DNA"/>
</dbReference>
<dbReference type="GO" id="GO:0004413">
    <property type="term" value="F:homoserine kinase activity"/>
    <property type="evidence" value="ECO:0007669"/>
    <property type="project" value="UniProtKB-EC"/>
</dbReference>
<dbReference type="PANTHER" id="PTHR21064:SF6">
    <property type="entry name" value="AMINOGLYCOSIDE PHOSPHOTRANSFERASE DOMAIN-CONTAINING PROTEIN"/>
    <property type="match status" value="1"/>
</dbReference>
<organism evidence="9">
    <name type="scientific">hydrothermal vent metagenome</name>
    <dbReference type="NCBI Taxonomy" id="652676"/>
    <lineage>
        <taxon>unclassified sequences</taxon>
        <taxon>metagenomes</taxon>
        <taxon>ecological metagenomes</taxon>
    </lineage>
</organism>
<evidence type="ECO:0000313" key="9">
    <source>
        <dbReference type="EMBL" id="VAW31871.1"/>
    </source>
</evidence>
<dbReference type="InterPro" id="IPR005280">
    <property type="entry name" value="Homoserine_kinase_II"/>
</dbReference>
<dbReference type="InterPro" id="IPR050249">
    <property type="entry name" value="Pseudomonas-type_ThrB"/>
</dbReference>
<evidence type="ECO:0000256" key="3">
    <source>
        <dbReference type="ARBA" id="ARBA00022697"/>
    </source>
</evidence>
<sequence>MARYTQLESADIEEIVRQYNLAVVDFAPIEGGAGNSSYKLQTEQGDYVLTVFDDKTRNYVVRLGKLLSWLAEWEFPTTRLTLSLKGSSVAMYRDKPILLKPFITGQVCTVWDEAMLRQVGMALATLHQMPVPDFLPDKHSYGRQAFATVIGQNIHPFYESWLAGRYAYLMQHIPSDLPRTLIHGDLFYDNVLFEGQMFRAIIDFEEACRYYRTFDLGMGIVGLCTQGTTVALDKARSFVDGYQQGQRLEEREKEALQLFVEYAAIATSYWRFWKYYIHMPLPEKADKPFQMKQLAEAVRAIPKANFLAAIFN</sequence>
<accession>A0A3B0UL51</accession>
<dbReference type="PANTHER" id="PTHR21064">
    <property type="entry name" value="AMINOGLYCOSIDE PHOSPHOTRANSFERASE DOMAIN-CONTAINING PROTEIN-RELATED"/>
    <property type="match status" value="1"/>
</dbReference>
<dbReference type="Pfam" id="PF01636">
    <property type="entry name" value="APH"/>
    <property type="match status" value="1"/>
</dbReference>
<evidence type="ECO:0000256" key="5">
    <source>
        <dbReference type="ARBA" id="ARBA00022777"/>
    </source>
</evidence>
<evidence type="ECO:0000259" key="8">
    <source>
        <dbReference type="Pfam" id="PF01636"/>
    </source>
</evidence>
<comment type="similarity">
    <text evidence="7">Belongs to the pseudomonas-type ThrB family.</text>
</comment>
<keyword evidence="5 9" id="KW-0418">Kinase</keyword>
<evidence type="ECO:0000256" key="6">
    <source>
        <dbReference type="ARBA" id="ARBA00022840"/>
    </source>
</evidence>
<name>A0A3B0UL51_9ZZZZ</name>
<dbReference type="InterPro" id="IPR002575">
    <property type="entry name" value="Aminoglycoside_PTrfase"/>
</dbReference>
<reference evidence="9" key="1">
    <citation type="submission" date="2018-06" db="EMBL/GenBank/DDBJ databases">
        <authorList>
            <person name="Zhirakovskaya E."/>
        </authorList>
    </citation>
    <scope>NUCLEOTIDE SEQUENCE</scope>
</reference>
<keyword evidence="1" id="KW-0028">Amino-acid biosynthesis</keyword>
<evidence type="ECO:0000256" key="1">
    <source>
        <dbReference type="ARBA" id="ARBA00022605"/>
    </source>
</evidence>
<dbReference type="AlphaFoldDB" id="A0A3B0UL51"/>
<keyword evidence="2 9" id="KW-0808">Transferase</keyword>
<gene>
    <name evidence="9" type="ORF">MNBD_CHLOROFLEXI01-3072</name>
</gene>